<dbReference type="CDD" id="cd06209">
    <property type="entry name" value="BenDO_FAD_NAD"/>
    <property type="match status" value="1"/>
</dbReference>
<dbReference type="InterPro" id="IPR039261">
    <property type="entry name" value="FNR_nucleotide-bd"/>
</dbReference>
<dbReference type="KEGG" id="rain:Rai3103_09955"/>
<dbReference type="CDD" id="cd00207">
    <property type="entry name" value="fer2"/>
    <property type="match status" value="1"/>
</dbReference>
<dbReference type="PROSITE" id="PS51384">
    <property type="entry name" value="FAD_FR"/>
    <property type="match status" value="1"/>
</dbReference>
<dbReference type="GO" id="GO:0003677">
    <property type="term" value="F:DNA binding"/>
    <property type="evidence" value="ECO:0007669"/>
    <property type="project" value="UniProtKB-KW"/>
</dbReference>
<dbReference type="InterPro" id="IPR036291">
    <property type="entry name" value="NAD(P)-bd_dom_sf"/>
</dbReference>
<keyword evidence="8" id="KW-0804">Transcription</keyword>
<evidence type="ECO:0000256" key="1">
    <source>
        <dbReference type="ARBA" id="ARBA00001974"/>
    </source>
</evidence>
<feature type="domain" description="2Fe-2S ferredoxin-type" evidence="10">
    <location>
        <begin position="3"/>
        <end position="96"/>
    </location>
</feature>
<keyword evidence="4 12" id="KW-0560">Oxidoreductase</keyword>
<gene>
    <name evidence="12" type="ORF">Rai3103_09955</name>
</gene>
<dbReference type="PROSITE" id="PS51085">
    <property type="entry name" value="2FE2S_FER_2"/>
    <property type="match status" value="1"/>
</dbReference>
<evidence type="ECO:0000256" key="8">
    <source>
        <dbReference type="ARBA" id="ARBA00023163"/>
    </source>
</evidence>
<keyword evidence="5" id="KW-0411">Iron-sulfur</keyword>
<name>A0A5Q2FB53_9ACTN</name>
<evidence type="ECO:0000259" key="10">
    <source>
        <dbReference type="PROSITE" id="PS51085"/>
    </source>
</evidence>
<dbReference type="SUPFAM" id="SSF48008">
    <property type="entry name" value="GntR ligand-binding domain-like"/>
    <property type="match status" value="1"/>
</dbReference>
<keyword evidence="6" id="KW-0805">Transcription regulation</keyword>
<dbReference type="PANTHER" id="PTHR47354:SF5">
    <property type="entry name" value="PROTEIN RFBI"/>
    <property type="match status" value="1"/>
</dbReference>
<dbReference type="InterPro" id="IPR047683">
    <property type="entry name" value="BenC-like_FAD_NAD-bd"/>
</dbReference>
<dbReference type="CDD" id="cd08937">
    <property type="entry name" value="DHB_DH-like_SDR_c"/>
    <property type="match status" value="1"/>
</dbReference>
<dbReference type="InterPro" id="IPR002347">
    <property type="entry name" value="SDR_fam"/>
</dbReference>
<evidence type="ECO:0000256" key="3">
    <source>
        <dbReference type="ARBA" id="ARBA00022714"/>
    </source>
</evidence>
<evidence type="ECO:0000256" key="4">
    <source>
        <dbReference type="ARBA" id="ARBA00023002"/>
    </source>
</evidence>
<evidence type="ECO:0000256" key="5">
    <source>
        <dbReference type="ARBA" id="ARBA00023014"/>
    </source>
</evidence>
<dbReference type="InterPro" id="IPR011711">
    <property type="entry name" value="GntR_C"/>
</dbReference>
<dbReference type="NCBIfam" id="NF040810">
    <property type="entry name" value="BenC"/>
    <property type="match status" value="1"/>
</dbReference>
<dbReference type="FunFam" id="3.40.50.720:FF:000084">
    <property type="entry name" value="Short-chain dehydrogenase reductase"/>
    <property type="match status" value="1"/>
</dbReference>
<dbReference type="SUPFAM" id="SSF52343">
    <property type="entry name" value="Ferredoxin reductase-like, C-terminal NADP-linked domain"/>
    <property type="match status" value="1"/>
</dbReference>
<dbReference type="SMART" id="SM00895">
    <property type="entry name" value="FCD"/>
    <property type="match status" value="1"/>
</dbReference>
<dbReference type="Pfam" id="PF00970">
    <property type="entry name" value="FAD_binding_6"/>
    <property type="match status" value="1"/>
</dbReference>
<protein>
    <submittedName>
        <fullName evidence="12">1,6-dihydroxycyclohexa-2,4-diene-1-carboxylate dehydrogenase</fullName>
        <ecNumber evidence="12">1.3.1.25</ecNumber>
    </submittedName>
</protein>
<dbReference type="Gene3D" id="3.10.20.30">
    <property type="match status" value="1"/>
</dbReference>
<dbReference type="InterPro" id="IPR008333">
    <property type="entry name" value="Cbr1-like_FAD-bd_dom"/>
</dbReference>
<dbReference type="InterPro" id="IPR012675">
    <property type="entry name" value="Beta-grasp_dom_sf"/>
</dbReference>
<reference evidence="12 13" key="1">
    <citation type="submission" date="2019-10" db="EMBL/GenBank/DDBJ databases">
        <title>Genomic analysis of Raineyella sp. CBA3103.</title>
        <authorList>
            <person name="Roh S.W."/>
        </authorList>
    </citation>
    <scope>NUCLEOTIDE SEQUENCE [LARGE SCALE GENOMIC DNA]</scope>
    <source>
        <strain evidence="12 13">CBA3103</strain>
    </source>
</reference>
<dbReference type="PANTHER" id="PTHR47354">
    <property type="entry name" value="NADH OXIDOREDUCTASE HCR"/>
    <property type="match status" value="1"/>
</dbReference>
<dbReference type="PRINTS" id="PR00081">
    <property type="entry name" value="GDHRDH"/>
</dbReference>
<dbReference type="InterPro" id="IPR006058">
    <property type="entry name" value="2Fe2S_fd_BS"/>
</dbReference>
<dbReference type="Pfam" id="PF00106">
    <property type="entry name" value="adh_short"/>
    <property type="match status" value="1"/>
</dbReference>
<dbReference type="Gene3D" id="2.40.30.10">
    <property type="entry name" value="Translation factors"/>
    <property type="match status" value="1"/>
</dbReference>
<evidence type="ECO:0000256" key="7">
    <source>
        <dbReference type="ARBA" id="ARBA00023125"/>
    </source>
</evidence>
<dbReference type="InterPro" id="IPR047686">
    <property type="entry name" value="BenD"/>
</dbReference>
<dbReference type="InterPro" id="IPR017938">
    <property type="entry name" value="Riboflavin_synthase-like_b-brl"/>
</dbReference>
<evidence type="ECO:0000256" key="6">
    <source>
        <dbReference type="ARBA" id="ARBA00023015"/>
    </source>
</evidence>
<dbReference type="Gene3D" id="1.20.120.530">
    <property type="entry name" value="GntR ligand-binding domain-like"/>
    <property type="match status" value="1"/>
</dbReference>
<evidence type="ECO:0000256" key="2">
    <source>
        <dbReference type="ARBA" id="ARBA00006484"/>
    </source>
</evidence>
<dbReference type="InterPro" id="IPR001041">
    <property type="entry name" value="2Fe-2S_ferredoxin-type"/>
</dbReference>
<dbReference type="PRINTS" id="PR00080">
    <property type="entry name" value="SDRFAMILY"/>
</dbReference>
<feature type="region of interest" description="Disordered" evidence="9">
    <location>
        <begin position="853"/>
        <end position="876"/>
    </location>
</feature>
<organism evidence="12 13">
    <name type="scientific">Raineyella fluvialis</name>
    <dbReference type="NCBI Taxonomy" id="2662261"/>
    <lineage>
        <taxon>Bacteria</taxon>
        <taxon>Bacillati</taxon>
        <taxon>Actinomycetota</taxon>
        <taxon>Actinomycetes</taxon>
        <taxon>Propionibacteriales</taxon>
        <taxon>Propionibacteriaceae</taxon>
        <taxon>Raineyella</taxon>
    </lineage>
</organism>
<comment type="cofactor">
    <cofactor evidence="1">
        <name>FAD</name>
        <dbReference type="ChEBI" id="CHEBI:57692"/>
    </cofactor>
</comment>
<keyword evidence="7" id="KW-0238">DNA-binding</keyword>
<evidence type="ECO:0000256" key="9">
    <source>
        <dbReference type="SAM" id="MobiDB-lite"/>
    </source>
</evidence>
<dbReference type="InterPro" id="IPR017927">
    <property type="entry name" value="FAD-bd_FR_type"/>
</dbReference>
<dbReference type="EMBL" id="CP045725">
    <property type="protein sequence ID" value="QGF23948.1"/>
    <property type="molecule type" value="Genomic_DNA"/>
</dbReference>
<dbReference type="Proteomes" id="UP000386847">
    <property type="component" value="Chromosome"/>
</dbReference>
<dbReference type="Pfam" id="PF00175">
    <property type="entry name" value="NAD_binding_1"/>
    <property type="match status" value="1"/>
</dbReference>
<evidence type="ECO:0000259" key="11">
    <source>
        <dbReference type="PROSITE" id="PS51384"/>
    </source>
</evidence>
<dbReference type="InterPro" id="IPR008920">
    <property type="entry name" value="TF_FadR/GntR_C"/>
</dbReference>
<dbReference type="Pfam" id="PF07729">
    <property type="entry name" value="FCD"/>
    <property type="match status" value="1"/>
</dbReference>
<dbReference type="SMART" id="SM00822">
    <property type="entry name" value="PKS_KR"/>
    <property type="match status" value="1"/>
</dbReference>
<dbReference type="Gene3D" id="3.40.50.80">
    <property type="entry name" value="Nucleotide-binding domain of ferredoxin-NADP reductase (FNR) module"/>
    <property type="match status" value="1"/>
</dbReference>
<dbReference type="Pfam" id="PF00111">
    <property type="entry name" value="Fer2"/>
    <property type="match status" value="1"/>
</dbReference>
<evidence type="ECO:0000313" key="12">
    <source>
        <dbReference type="EMBL" id="QGF23948.1"/>
    </source>
</evidence>
<dbReference type="InterPro" id="IPR020904">
    <property type="entry name" value="Sc_DH/Rdtase_CS"/>
</dbReference>
<dbReference type="SUPFAM" id="SSF51735">
    <property type="entry name" value="NAD(P)-binding Rossmann-fold domains"/>
    <property type="match status" value="1"/>
</dbReference>
<dbReference type="AlphaFoldDB" id="A0A5Q2FB53"/>
<dbReference type="InterPro" id="IPR036010">
    <property type="entry name" value="2Fe-2S_ferredoxin-like_sf"/>
</dbReference>
<dbReference type="NCBIfam" id="NF040811">
    <property type="entry name" value="BenD"/>
    <property type="match status" value="1"/>
</dbReference>
<proteinExistence type="inferred from homology"/>
<feature type="domain" description="FAD-binding FR-type" evidence="11">
    <location>
        <begin position="103"/>
        <end position="203"/>
    </location>
</feature>
<dbReference type="InterPro" id="IPR050415">
    <property type="entry name" value="MRET"/>
</dbReference>
<dbReference type="RefSeq" id="WP_153572478.1">
    <property type="nucleotide sequence ID" value="NZ_CP045725.1"/>
</dbReference>
<dbReference type="PROSITE" id="PS00061">
    <property type="entry name" value="ADH_SHORT"/>
    <property type="match status" value="1"/>
</dbReference>
<keyword evidence="3" id="KW-0001">2Fe-2S</keyword>
<dbReference type="PROSITE" id="PS00197">
    <property type="entry name" value="2FE2S_FER_1"/>
    <property type="match status" value="1"/>
</dbReference>
<dbReference type="Gene3D" id="3.40.50.720">
    <property type="entry name" value="NAD(P)-binding Rossmann-like Domain"/>
    <property type="match status" value="1"/>
</dbReference>
<comment type="similarity">
    <text evidence="2">Belongs to the short-chain dehydrogenases/reductases (SDR) family.</text>
</comment>
<sequence length="930" mass="98875">MTHQVALTFEDGVTRFITAQDDQTVAEASYRARINIPVDCLDGACGTCKAFCESGDYDPGSYIEDALSESEAAEGFCLPCQMKPRSDLVLRIASTSEVAKTVAGSFQAIVVDIHRYSDNVIGFSIEVEDRESLSYLPGQYVNIEVPGTEERRSYSFSTSPDERRLSFLVKITPGGAMSTWLSERAGVGDRLTLHGPNGSFFLREGTTPLLLLAGGTGLAPILAMLRTSAKAGSTRPMHLIYGVNTDTEAVELDTLAQLQEQLPNFTWDYCVADPAATARKKGYVTAHMDPKNLYDGNVSVYLCGPPPMVEAVRKHFQATGLEPEGFFYEKFSLASSSASRDHGVEALEAAAANEQASEENVGEAVAEEATGTVLLEESPEATLPASAPVAVPAGAVGVVRAVPAGADAYDLLPAHRATEMAPLGTGPAVPADDRTAFGIGGLVLSGARDAAAEAAAPNPAALGLGPGDAYGIGGTSQRPRQAYAPLHDPVLAVVEAPAPAADNVTADGYVIGEEHPSILKSDSLFDARTALELGVMELTIGRLNSGQITGFRMLADACRPFVQGDRFVDADQFTDANSAFHEYLFTFTGNEHLLEAYRRLGVAGHMHEMLPHGQWCHPDVIGDHDRIIEAFEQGDRDLTRRLIIEHAEHGKETTRRAMILGGLLDEPGFVSPGRFTGKVVLVTGAAQGIGERVARRIAAEGGQLVLADRSDILDEVAATITRKGGTVATVRADLETYAGAQAVVAKALTEHGRVDVAIHVVGGTIWRKPFEEYQEEEIEAEIRRSLFPTLWACRAVLPQLYAQGHGTIVNVSSTATMGLNRLPYAAAKGGVNTLTKSLAFEAAPHGVRVVATAPGGTEAPPRRIPRGGEPSTPEEQAWHQVTVDQTVESSLMHRYGTLEEQAAAICFLASDEASYITGSILPVAGGDFGG</sequence>
<keyword evidence="13" id="KW-1185">Reference proteome</keyword>
<keyword evidence="3" id="KW-0408">Iron</keyword>
<evidence type="ECO:0000313" key="13">
    <source>
        <dbReference type="Proteomes" id="UP000386847"/>
    </source>
</evidence>
<dbReference type="EC" id="1.3.1.25" evidence="12"/>
<dbReference type="NCBIfam" id="NF009463">
    <property type="entry name" value="PRK12823.1"/>
    <property type="match status" value="1"/>
</dbReference>
<accession>A0A5Q2FB53</accession>
<dbReference type="GO" id="GO:0051537">
    <property type="term" value="F:2 iron, 2 sulfur cluster binding"/>
    <property type="evidence" value="ECO:0007669"/>
    <property type="project" value="UniProtKB-KW"/>
</dbReference>
<dbReference type="SUPFAM" id="SSF63380">
    <property type="entry name" value="Riboflavin synthase domain-like"/>
    <property type="match status" value="1"/>
</dbReference>
<dbReference type="GO" id="GO:0047116">
    <property type="term" value="F:1,6-dihydroxycyclohexa-2,4-diene-1-carboxylate dehydrogenase activity"/>
    <property type="evidence" value="ECO:0007669"/>
    <property type="project" value="UniProtKB-EC"/>
</dbReference>
<dbReference type="InterPro" id="IPR001433">
    <property type="entry name" value="OxRdtase_FAD/NAD-bd"/>
</dbReference>
<keyword evidence="3" id="KW-0479">Metal-binding</keyword>
<dbReference type="SUPFAM" id="SSF54292">
    <property type="entry name" value="2Fe-2S ferredoxin-like"/>
    <property type="match status" value="1"/>
</dbReference>
<dbReference type="InterPro" id="IPR057326">
    <property type="entry name" value="KR_dom"/>
</dbReference>